<keyword evidence="2" id="KW-0812">Transmembrane</keyword>
<keyword evidence="2" id="KW-1133">Transmembrane helix</keyword>
<dbReference type="Proteomes" id="UP000029033">
    <property type="component" value="Unassembled WGS sequence"/>
</dbReference>
<feature type="transmembrane region" description="Helical" evidence="2">
    <location>
        <begin position="25"/>
        <end position="48"/>
    </location>
</feature>
<dbReference type="GeneID" id="85164893"/>
<reference evidence="3 4" key="1">
    <citation type="submission" date="2014-03" db="EMBL/GenBank/DDBJ databases">
        <title>Genomics of Bifidobacteria.</title>
        <authorList>
            <person name="Ventura M."/>
            <person name="Milani C."/>
            <person name="Lugli G.A."/>
        </authorList>
    </citation>
    <scope>NUCLEOTIDE SEQUENCE [LARGE SCALE GENOMIC DNA]</scope>
    <source>
        <strain evidence="3 4">LMG 21589</strain>
    </source>
</reference>
<feature type="region of interest" description="Disordered" evidence="1">
    <location>
        <begin position="329"/>
        <end position="406"/>
    </location>
</feature>
<feature type="transmembrane region" description="Helical" evidence="2">
    <location>
        <begin position="216"/>
        <end position="235"/>
    </location>
</feature>
<gene>
    <name evidence="3" type="ORF">BSCA_1641</name>
</gene>
<dbReference type="eggNOG" id="ENOG5032SYI">
    <property type="taxonomic scope" value="Bacteria"/>
</dbReference>
<dbReference type="RefSeq" id="WP_046726108.1">
    <property type="nucleotide sequence ID" value="NZ_CAUPKV010000012.1"/>
</dbReference>
<dbReference type="EMBL" id="JGZO01000014">
    <property type="protein sequence ID" value="KFI92911.1"/>
    <property type="molecule type" value="Genomic_DNA"/>
</dbReference>
<evidence type="ECO:0000313" key="4">
    <source>
        <dbReference type="Proteomes" id="UP000029033"/>
    </source>
</evidence>
<protein>
    <recommendedName>
        <fullName evidence="5">GTPase regulator-like protein</fullName>
    </recommendedName>
</protein>
<evidence type="ECO:0008006" key="5">
    <source>
        <dbReference type="Google" id="ProtNLM"/>
    </source>
</evidence>
<evidence type="ECO:0000256" key="2">
    <source>
        <dbReference type="SAM" id="Phobius"/>
    </source>
</evidence>
<accession>A0A087DBL1</accession>
<organism evidence="3 4">
    <name type="scientific">Bifidobacterium scardovii</name>
    <dbReference type="NCBI Taxonomy" id="158787"/>
    <lineage>
        <taxon>Bacteria</taxon>
        <taxon>Bacillati</taxon>
        <taxon>Actinomycetota</taxon>
        <taxon>Actinomycetes</taxon>
        <taxon>Bifidobacteriales</taxon>
        <taxon>Bifidobacteriaceae</taxon>
        <taxon>Bifidobacterium</taxon>
    </lineage>
</organism>
<feature type="region of interest" description="Disordered" evidence="1">
    <location>
        <begin position="1"/>
        <end position="20"/>
    </location>
</feature>
<feature type="compositionally biased region" description="Polar residues" evidence="1">
    <location>
        <begin position="390"/>
        <end position="406"/>
    </location>
</feature>
<feature type="compositionally biased region" description="Basic residues" evidence="1">
    <location>
        <begin position="272"/>
        <end position="286"/>
    </location>
</feature>
<keyword evidence="2" id="KW-0472">Membrane</keyword>
<evidence type="ECO:0000313" key="3">
    <source>
        <dbReference type="EMBL" id="KFI92911.1"/>
    </source>
</evidence>
<sequence>MNVQNKEPRNNTDDETRAKPSRRAWIMRGLVTPLMGLLAVASIALGIMNATVWKPSTQITADARVKGTRYVVTDPGVLPLVDEQAKTTVTSSDGNAEVCIALGSGKDVNGWVGDDAYTRIVGLSDWSTLDTQKTAAKKAEQQPDQSDPNAAQPDEVAFKDSDMWTTVECGTGKVTLNSKVKNTETMTIIDLGSDSPTADIAIRWDRQTVPDFAMPFYFAGGLLVVMAILTASVFAMPPHKRRKRMVVSEPVAEEVTVSEALAGSLAVFKPAPSRKSKRGRRRHASHRAQGTANTTSTVAEPEQPTIVDPGSRNLVADQALANATQTSAGTIGALSPEPGAPAEPSPSDADQGDAGRDDATSVITPDELQAYFARLAQESQSDTPTDDTGETSAITNTDTNQEGDQQ</sequence>
<dbReference type="AlphaFoldDB" id="A0A087DBL1"/>
<comment type="caution">
    <text evidence="3">The sequence shown here is derived from an EMBL/GenBank/DDBJ whole genome shotgun (WGS) entry which is preliminary data.</text>
</comment>
<proteinExistence type="predicted"/>
<feature type="region of interest" description="Disordered" evidence="1">
    <location>
        <begin position="134"/>
        <end position="157"/>
    </location>
</feature>
<feature type="compositionally biased region" description="Basic and acidic residues" evidence="1">
    <location>
        <begin position="1"/>
        <end position="18"/>
    </location>
</feature>
<feature type="region of interest" description="Disordered" evidence="1">
    <location>
        <begin position="269"/>
        <end position="310"/>
    </location>
</feature>
<feature type="compositionally biased region" description="Polar residues" evidence="1">
    <location>
        <begin position="288"/>
        <end position="298"/>
    </location>
</feature>
<keyword evidence="4" id="KW-1185">Reference proteome</keyword>
<name>A0A087DBL1_9BIFI</name>
<dbReference type="STRING" id="158787.BSCA_1641"/>
<evidence type="ECO:0000256" key="1">
    <source>
        <dbReference type="SAM" id="MobiDB-lite"/>
    </source>
</evidence>